<evidence type="ECO:0000313" key="2">
    <source>
        <dbReference type="Proteomes" id="UP000054279"/>
    </source>
</evidence>
<protein>
    <submittedName>
        <fullName evidence="1">Uncharacterized protein</fullName>
    </submittedName>
</protein>
<organism evidence="1 2">
    <name type="scientific">Sphaerobolus stellatus (strain SS14)</name>
    <dbReference type="NCBI Taxonomy" id="990650"/>
    <lineage>
        <taxon>Eukaryota</taxon>
        <taxon>Fungi</taxon>
        <taxon>Dikarya</taxon>
        <taxon>Basidiomycota</taxon>
        <taxon>Agaricomycotina</taxon>
        <taxon>Agaricomycetes</taxon>
        <taxon>Phallomycetidae</taxon>
        <taxon>Geastrales</taxon>
        <taxon>Sphaerobolaceae</taxon>
        <taxon>Sphaerobolus</taxon>
    </lineage>
</organism>
<dbReference type="EMBL" id="KN837110">
    <property type="protein sequence ID" value="KIJ45813.1"/>
    <property type="molecule type" value="Genomic_DNA"/>
</dbReference>
<proteinExistence type="predicted"/>
<evidence type="ECO:0000313" key="1">
    <source>
        <dbReference type="EMBL" id="KIJ45813.1"/>
    </source>
</evidence>
<sequence>MFNVDASQCLDALSLFRSFICILPDQKTMDFQCHPNAECSFIDVYNNIISSMLRMHPSPIVNRSSQRSSELAFTAPQSSQGLVYADIMQKGDFLEGHSSFETLIRADKKSALTYYLIKNKSEAGTNAIDNFGEHLSAVVFSADGTKEEAQVLVDGILESTGGFGILVSDDTQDNVLVDSTEVAERWRLRLQNEVVLPVVNTGGEKVLVEEECRKNPKRMVSPDDIVRHRQALAR</sequence>
<keyword evidence="2" id="KW-1185">Reference proteome</keyword>
<dbReference type="HOGENOM" id="CLU_1185681_0_0_1"/>
<name>A0A0C9USJ4_SPHS4</name>
<gene>
    <name evidence="1" type="ORF">M422DRAFT_250599</name>
</gene>
<reference evidence="1 2" key="1">
    <citation type="submission" date="2014-06" db="EMBL/GenBank/DDBJ databases">
        <title>Evolutionary Origins and Diversification of the Mycorrhizal Mutualists.</title>
        <authorList>
            <consortium name="DOE Joint Genome Institute"/>
            <consortium name="Mycorrhizal Genomics Consortium"/>
            <person name="Kohler A."/>
            <person name="Kuo A."/>
            <person name="Nagy L.G."/>
            <person name="Floudas D."/>
            <person name="Copeland A."/>
            <person name="Barry K.W."/>
            <person name="Cichocki N."/>
            <person name="Veneault-Fourrey C."/>
            <person name="LaButti K."/>
            <person name="Lindquist E.A."/>
            <person name="Lipzen A."/>
            <person name="Lundell T."/>
            <person name="Morin E."/>
            <person name="Murat C."/>
            <person name="Riley R."/>
            <person name="Ohm R."/>
            <person name="Sun H."/>
            <person name="Tunlid A."/>
            <person name="Henrissat B."/>
            <person name="Grigoriev I.V."/>
            <person name="Hibbett D.S."/>
            <person name="Martin F."/>
        </authorList>
    </citation>
    <scope>NUCLEOTIDE SEQUENCE [LARGE SCALE GENOMIC DNA]</scope>
    <source>
        <strain evidence="1 2">SS14</strain>
    </source>
</reference>
<dbReference type="AlphaFoldDB" id="A0A0C9USJ4"/>
<dbReference type="Proteomes" id="UP000054279">
    <property type="component" value="Unassembled WGS sequence"/>
</dbReference>
<accession>A0A0C9USJ4</accession>